<evidence type="ECO:0000313" key="2">
    <source>
        <dbReference type="EMBL" id="KAF7195400.1"/>
    </source>
</evidence>
<feature type="region of interest" description="Disordered" evidence="1">
    <location>
        <begin position="112"/>
        <end position="135"/>
    </location>
</feature>
<name>A0A8H6VKT9_9PEZI</name>
<accession>A0A8H6VKT9</accession>
<organism evidence="2 3">
    <name type="scientific">Pseudocercospora fuligena</name>
    <dbReference type="NCBI Taxonomy" id="685502"/>
    <lineage>
        <taxon>Eukaryota</taxon>
        <taxon>Fungi</taxon>
        <taxon>Dikarya</taxon>
        <taxon>Ascomycota</taxon>
        <taxon>Pezizomycotina</taxon>
        <taxon>Dothideomycetes</taxon>
        <taxon>Dothideomycetidae</taxon>
        <taxon>Mycosphaerellales</taxon>
        <taxon>Mycosphaerellaceae</taxon>
        <taxon>Pseudocercospora</taxon>
    </lineage>
</organism>
<proteinExistence type="predicted"/>
<evidence type="ECO:0000256" key="1">
    <source>
        <dbReference type="SAM" id="MobiDB-lite"/>
    </source>
</evidence>
<dbReference type="OrthoDB" id="3647801at2759"/>
<dbReference type="AlphaFoldDB" id="A0A8H6VKT9"/>
<gene>
    <name evidence="2" type="ORF">HII31_03292</name>
</gene>
<reference evidence="2" key="1">
    <citation type="submission" date="2020-04" db="EMBL/GenBank/DDBJ databases">
        <title>Draft genome resource of the tomato pathogen Pseudocercospora fuligena.</title>
        <authorList>
            <person name="Zaccaron A."/>
        </authorList>
    </citation>
    <scope>NUCLEOTIDE SEQUENCE</scope>
    <source>
        <strain evidence="2">PF001</strain>
    </source>
</reference>
<dbReference type="Proteomes" id="UP000660729">
    <property type="component" value="Unassembled WGS sequence"/>
</dbReference>
<sequence length="215" mass="24387">MTIARSVNLKKEPHVRIYRHALGDPSESARTQVCEVMLHHRTSNTVDMKFPWASLEGWDPQAAPWTSAAGTLGGKDELMWEYGYKDPRNHNDKFYIIRCTAHAGKTEVCRFSGLEDDDSDSPNTEEKLGSLDMPSSIFNNATERQLDELVSNTMVQLARNELEWRSYTDEEKEEMKQCKKEAKRKARAARAANRGSSSTYTNQPVYVSSYVGPTC</sequence>
<dbReference type="EMBL" id="JABCIY010000040">
    <property type="protein sequence ID" value="KAF7195400.1"/>
    <property type="molecule type" value="Genomic_DNA"/>
</dbReference>
<feature type="region of interest" description="Disordered" evidence="1">
    <location>
        <begin position="178"/>
        <end position="203"/>
    </location>
</feature>
<protein>
    <submittedName>
        <fullName evidence="2">Uncharacterized protein</fullName>
    </submittedName>
</protein>
<comment type="caution">
    <text evidence="2">The sequence shown here is derived from an EMBL/GenBank/DDBJ whole genome shotgun (WGS) entry which is preliminary data.</text>
</comment>
<keyword evidence="3" id="KW-1185">Reference proteome</keyword>
<evidence type="ECO:0000313" key="3">
    <source>
        <dbReference type="Proteomes" id="UP000660729"/>
    </source>
</evidence>